<feature type="signal peptide" evidence="6">
    <location>
        <begin position="1"/>
        <end position="24"/>
    </location>
</feature>
<sequence>MVKLIRNGWLVLPLLMLLTSPLAAQKTPEITLEKVAEKCKGLARDKRVVVKVARFNVSTKSAQANSTFGDELATMLTSAIQQTNCFRVMEMNRNVGDATGEMAFGQDGFTDGSGPQAGKMVGAQLVVTGEVTDFTEGNKSTQVGGFNFGGNTATLGFTLKLLNPQTGELLFSRDINMKGNSSGFRGMKLGGANGLAIGGSTENRAVQDAVQKAIIKAVEIMSDAKDQIEMPEPMKPKEIKRYTAQNCQMLRNGSPKVIILVTEATTAGTARDNTTTDLNRREREIALKEREANVGLASEVVKGIFGGRNRDAKKEEPASRQTASSAVFKPVVIEQSATETELIRQFVEAGFRVVDPKIYGKMRQVADSSADLAAMASLGLKMGANIIVTGQTISERTNSQGGMVSCRARLEIRAIATEDGSILATNAVAGGGIDVSEAIANKIAIRNASENMTQYLLERLCSMNVQFASAVGGGGKSTASPAAAIASVPAAAVTDIDIANTSYAKLTTVAEFLKKNSKVKAVQKNLKGSDGVLHIEHLGTTDELVDLLSKNPAIKFDVVSLEAGKASLKMN</sequence>
<keyword evidence="8" id="KW-1185">Reference proteome</keyword>
<evidence type="ECO:0000256" key="4">
    <source>
        <dbReference type="ARBA" id="ARBA00023139"/>
    </source>
</evidence>
<keyword evidence="2 6" id="KW-0732">Signal</keyword>
<protein>
    <recommendedName>
        <fullName evidence="9">Curli production assembly/transport component CsgG</fullName>
    </recommendedName>
</protein>
<evidence type="ECO:0000256" key="1">
    <source>
        <dbReference type="ARBA" id="ARBA00022475"/>
    </source>
</evidence>
<evidence type="ECO:0008006" key="9">
    <source>
        <dbReference type="Google" id="ProtNLM"/>
    </source>
</evidence>
<evidence type="ECO:0000256" key="5">
    <source>
        <dbReference type="ARBA" id="ARBA00023288"/>
    </source>
</evidence>
<dbReference type="PANTHER" id="PTHR41164">
    <property type="entry name" value="CURLI PRODUCTION ASSEMBLY/TRANSPORT COMPONENT CSGG"/>
    <property type="match status" value="1"/>
</dbReference>
<evidence type="ECO:0000313" key="8">
    <source>
        <dbReference type="Proteomes" id="UP000464577"/>
    </source>
</evidence>
<evidence type="ECO:0000256" key="6">
    <source>
        <dbReference type="SAM" id="SignalP"/>
    </source>
</evidence>
<accession>A0A6P1W7D2</accession>
<dbReference type="AlphaFoldDB" id="A0A6P1W7D2"/>
<proteinExistence type="predicted"/>
<reference evidence="7 8" key="1">
    <citation type="submission" date="2019-11" db="EMBL/GenBank/DDBJ databases">
        <title>Spirosoma endbachense sp. nov., isolated from a natural salt meadow.</title>
        <authorList>
            <person name="Rojas J."/>
            <person name="Ambika Manirajan B."/>
            <person name="Ratering S."/>
            <person name="Suarez C."/>
            <person name="Geissler-Plaum R."/>
            <person name="Schnell S."/>
        </authorList>
    </citation>
    <scope>NUCLEOTIDE SEQUENCE [LARGE SCALE GENOMIC DNA]</scope>
    <source>
        <strain evidence="7 8">I-24</strain>
    </source>
</reference>
<name>A0A6P1W7D2_9BACT</name>
<keyword evidence="1" id="KW-1003">Cell membrane</keyword>
<dbReference type="EMBL" id="CP045997">
    <property type="protein sequence ID" value="QHW00479.1"/>
    <property type="molecule type" value="Genomic_DNA"/>
</dbReference>
<gene>
    <name evidence="7" type="ORF">GJR95_38070</name>
</gene>
<dbReference type="KEGG" id="senf:GJR95_38070"/>
<dbReference type="RefSeq" id="WP_162390870.1">
    <property type="nucleotide sequence ID" value="NZ_CP045997.1"/>
</dbReference>
<dbReference type="GO" id="GO:0030288">
    <property type="term" value="C:outer membrane-bounded periplasmic space"/>
    <property type="evidence" value="ECO:0007669"/>
    <property type="project" value="InterPro"/>
</dbReference>
<dbReference type="Pfam" id="PF03783">
    <property type="entry name" value="CsgG"/>
    <property type="match status" value="1"/>
</dbReference>
<keyword evidence="3" id="KW-0472">Membrane</keyword>
<feature type="chain" id="PRO_5027074297" description="Curli production assembly/transport component CsgG" evidence="6">
    <location>
        <begin position="25"/>
        <end position="571"/>
    </location>
</feature>
<dbReference type="Gene3D" id="3.40.50.10610">
    <property type="entry name" value="ABC-type transport auxiliary lipoprotein component"/>
    <property type="match status" value="1"/>
</dbReference>
<keyword evidence="5" id="KW-0449">Lipoprotein</keyword>
<evidence type="ECO:0000256" key="3">
    <source>
        <dbReference type="ARBA" id="ARBA00023136"/>
    </source>
</evidence>
<dbReference type="InterPro" id="IPR005534">
    <property type="entry name" value="Curli_assmbl/transp-comp_CsgG"/>
</dbReference>
<dbReference type="Proteomes" id="UP000464577">
    <property type="component" value="Chromosome"/>
</dbReference>
<evidence type="ECO:0000313" key="7">
    <source>
        <dbReference type="EMBL" id="QHW00479.1"/>
    </source>
</evidence>
<keyword evidence="4" id="KW-0564">Palmitate</keyword>
<organism evidence="7 8">
    <name type="scientific">Spirosoma endbachense</name>
    <dbReference type="NCBI Taxonomy" id="2666025"/>
    <lineage>
        <taxon>Bacteria</taxon>
        <taxon>Pseudomonadati</taxon>
        <taxon>Bacteroidota</taxon>
        <taxon>Cytophagia</taxon>
        <taxon>Cytophagales</taxon>
        <taxon>Cytophagaceae</taxon>
        <taxon>Spirosoma</taxon>
    </lineage>
</organism>
<dbReference type="PANTHER" id="PTHR41164:SF1">
    <property type="entry name" value="CURLI PRODUCTION ASSEMBLY_TRANSPORT COMPONENT CSGG"/>
    <property type="match status" value="1"/>
</dbReference>
<evidence type="ECO:0000256" key="2">
    <source>
        <dbReference type="ARBA" id="ARBA00022729"/>
    </source>
</evidence>